<sequence>MGLGKTLQMLANIMDEYSIPPISKKKKPNLIVTPPHLRTQWFNEIARHCNTKNKPAVLFYDAKPTTNDPVAMLASYDIILATYEQVVGSYPTGPNAKIPTELSEDQKEVWWSRYFESHRWCLHQFHFHRIVLDEAHMIKSVHSQRYIACRALRGTHRWLMTGSPTVDSIEEFYPYFKFLGVPFTGDRKVFRKNYCGPEDPLHPQRLNRVLQVYLFRRTHEDQLFGAPIQKLPLAKEREFLSS</sequence>
<dbReference type="GO" id="GO:0008094">
    <property type="term" value="F:ATP-dependent activity, acting on DNA"/>
    <property type="evidence" value="ECO:0007669"/>
    <property type="project" value="TreeGrafter"/>
</dbReference>
<dbReference type="InterPro" id="IPR014001">
    <property type="entry name" value="Helicase_ATP-bd"/>
</dbReference>
<dbReference type="InterPro" id="IPR000330">
    <property type="entry name" value="SNF2_N"/>
</dbReference>
<dbReference type="GO" id="GO:0006281">
    <property type="term" value="P:DNA repair"/>
    <property type="evidence" value="ECO:0007669"/>
    <property type="project" value="TreeGrafter"/>
</dbReference>
<dbReference type="Gene3D" id="3.40.50.10810">
    <property type="entry name" value="Tandem AAA-ATPase domain"/>
    <property type="match status" value="1"/>
</dbReference>
<keyword evidence="7" id="KW-1185">Reference proteome</keyword>
<evidence type="ECO:0000259" key="5">
    <source>
        <dbReference type="PROSITE" id="PS51192"/>
    </source>
</evidence>
<organism evidence="6 7">
    <name type="scientific">Tothia fuscella</name>
    <dbReference type="NCBI Taxonomy" id="1048955"/>
    <lineage>
        <taxon>Eukaryota</taxon>
        <taxon>Fungi</taxon>
        <taxon>Dikarya</taxon>
        <taxon>Ascomycota</taxon>
        <taxon>Pezizomycotina</taxon>
        <taxon>Dothideomycetes</taxon>
        <taxon>Pleosporomycetidae</taxon>
        <taxon>Venturiales</taxon>
        <taxon>Cylindrosympodiaceae</taxon>
        <taxon>Tothia</taxon>
    </lineage>
</organism>
<dbReference type="InterPro" id="IPR027417">
    <property type="entry name" value="P-loop_NTPase"/>
</dbReference>
<feature type="domain" description="Helicase ATP-binding" evidence="5">
    <location>
        <begin position="1"/>
        <end position="182"/>
    </location>
</feature>
<dbReference type="AlphaFoldDB" id="A0A9P4NQ27"/>
<dbReference type="Pfam" id="PF00176">
    <property type="entry name" value="SNF2-rel_dom"/>
    <property type="match status" value="1"/>
</dbReference>
<comment type="caution">
    <text evidence="6">The sequence shown here is derived from an EMBL/GenBank/DDBJ whole genome shotgun (WGS) entry which is preliminary data.</text>
</comment>
<dbReference type="OrthoDB" id="448448at2759"/>
<dbReference type="PROSITE" id="PS51192">
    <property type="entry name" value="HELICASE_ATP_BIND_1"/>
    <property type="match status" value="1"/>
</dbReference>
<reference evidence="6" key="1">
    <citation type="journal article" date="2020" name="Stud. Mycol.">
        <title>101 Dothideomycetes genomes: a test case for predicting lifestyles and emergence of pathogens.</title>
        <authorList>
            <person name="Haridas S."/>
            <person name="Albert R."/>
            <person name="Binder M."/>
            <person name="Bloem J."/>
            <person name="Labutti K."/>
            <person name="Salamov A."/>
            <person name="Andreopoulos B."/>
            <person name="Baker S."/>
            <person name="Barry K."/>
            <person name="Bills G."/>
            <person name="Bluhm B."/>
            <person name="Cannon C."/>
            <person name="Castanera R."/>
            <person name="Culley D."/>
            <person name="Daum C."/>
            <person name="Ezra D."/>
            <person name="Gonzalez J."/>
            <person name="Henrissat B."/>
            <person name="Kuo A."/>
            <person name="Liang C."/>
            <person name="Lipzen A."/>
            <person name="Lutzoni F."/>
            <person name="Magnuson J."/>
            <person name="Mondo S."/>
            <person name="Nolan M."/>
            <person name="Ohm R."/>
            <person name="Pangilinan J."/>
            <person name="Park H.-J."/>
            <person name="Ramirez L."/>
            <person name="Alfaro M."/>
            <person name="Sun H."/>
            <person name="Tritt A."/>
            <person name="Yoshinaga Y."/>
            <person name="Zwiers L.-H."/>
            <person name="Turgeon B."/>
            <person name="Goodwin S."/>
            <person name="Spatafora J."/>
            <person name="Crous P."/>
            <person name="Grigoriev I."/>
        </authorList>
    </citation>
    <scope>NUCLEOTIDE SEQUENCE</scope>
    <source>
        <strain evidence="6">CBS 130266</strain>
    </source>
</reference>
<evidence type="ECO:0000256" key="2">
    <source>
        <dbReference type="ARBA" id="ARBA00022801"/>
    </source>
</evidence>
<dbReference type="EMBL" id="MU007042">
    <property type="protein sequence ID" value="KAF2429969.1"/>
    <property type="molecule type" value="Genomic_DNA"/>
</dbReference>
<dbReference type="CDD" id="cd18008">
    <property type="entry name" value="DEXDc_SHPRH-like"/>
    <property type="match status" value="1"/>
</dbReference>
<keyword evidence="3" id="KW-0347">Helicase</keyword>
<dbReference type="InterPro" id="IPR038718">
    <property type="entry name" value="SNF2-like_sf"/>
</dbReference>
<evidence type="ECO:0000313" key="7">
    <source>
        <dbReference type="Proteomes" id="UP000800235"/>
    </source>
</evidence>
<keyword evidence="1" id="KW-0547">Nucleotide-binding</keyword>
<proteinExistence type="predicted"/>
<keyword evidence="4" id="KW-0067">ATP-binding</keyword>
<evidence type="ECO:0000256" key="1">
    <source>
        <dbReference type="ARBA" id="ARBA00022741"/>
    </source>
</evidence>
<keyword evidence="2" id="KW-0378">Hydrolase</keyword>
<dbReference type="GO" id="GO:0005524">
    <property type="term" value="F:ATP binding"/>
    <property type="evidence" value="ECO:0007669"/>
    <property type="project" value="UniProtKB-KW"/>
</dbReference>
<dbReference type="GO" id="GO:0004386">
    <property type="term" value="F:helicase activity"/>
    <property type="evidence" value="ECO:0007669"/>
    <property type="project" value="UniProtKB-KW"/>
</dbReference>
<dbReference type="SMART" id="SM00487">
    <property type="entry name" value="DEXDc"/>
    <property type="match status" value="1"/>
</dbReference>
<evidence type="ECO:0000256" key="3">
    <source>
        <dbReference type="ARBA" id="ARBA00022806"/>
    </source>
</evidence>
<dbReference type="GO" id="GO:0016787">
    <property type="term" value="F:hydrolase activity"/>
    <property type="evidence" value="ECO:0007669"/>
    <property type="project" value="UniProtKB-KW"/>
</dbReference>
<protein>
    <recommendedName>
        <fullName evidence="5">Helicase ATP-binding domain-containing protein</fullName>
    </recommendedName>
</protein>
<evidence type="ECO:0000256" key="4">
    <source>
        <dbReference type="ARBA" id="ARBA00022840"/>
    </source>
</evidence>
<evidence type="ECO:0000313" key="6">
    <source>
        <dbReference type="EMBL" id="KAF2429969.1"/>
    </source>
</evidence>
<dbReference type="GO" id="GO:0005634">
    <property type="term" value="C:nucleus"/>
    <property type="evidence" value="ECO:0007669"/>
    <property type="project" value="TreeGrafter"/>
</dbReference>
<dbReference type="PANTHER" id="PTHR45626:SF17">
    <property type="entry name" value="HELICASE-LIKE TRANSCRIPTION FACTOR"/>
    <property type="match status" value="1"/>
</dbReference>
<dbReference type="PANTHER" id="PTHR45626">
    <property type="entry name" value="TRANSCRIPTION TERMINATION FACTOR 2-RELATED"/>
    <property type="match status" value="1"/>
</dbReference>
<name>A0A9P4NQ27_9PEZI</name>
<dbReference type="SUPFAM" id="SSF52540">
    <property type="entry name" value="P-loop containing nucleoside triphosphate hydrolases"/>
    <property type="match status" value="1"/>
</dbReference>
<dbReference type="Proteomes" id="UP000800235">
    <property type="component" value="Unassembled WGS sequence"/>
</dbReference>
<dbReference type="InterPro" id="IPR050628">
    <property type="entry name" value="SNF2_RAD54_helicase_TF"/>
</dbReference>
<gene>
    <name evidence="6" type="ORF">EJ08DRAFT_589923</name>
</gene>
<accession>A0A9P4NQ27</accession>